<dbReference type="GO" id="GO:0004812">
    <property type="term" value="F:aminoacyl-tRNA ligase activity"/>
    <property type="evidence" value="ECO:0007669"/>
    <property type="project" value="UniProtKB-KW"/>
</dbReference>
<keyword evidence="2" id="KW-1185">Reference proteome</keyword>
<protein>
    <submittedName>
        <fullName evidence="1">Leucyl-tRNA synthetase</fullName>
    </submittedName>
</protein>
<keyword evidence="1" id="KW-0030">Aminoacyl-tRNA synthetase</keyword>
<name>A0A430FUC3_9BIFI</name>
<evidence type="ECO:0000313" key="1">
    <source>
        <dbReference type="EMBL" id="RSX56753.1"/>
    </source>
</evidence>
<proteinExistence type="predicted"/>
<sequence>MSTNPDLGTRETVARRDAYRCVRCGQPADAAWDGHSIHHRRLRSHPWPGLHEPANLITLCGSGTTGCHGHVHAHPAEAREHGWIVSAHQDHPETVPVLTASHGWVLLDQDGGWIPCDRDGRPTGLTIDQLTRLKAMNWQDSDAE</sequence>
<dbReference type="EMBL" id="QXGK01000008">
    <property type="protein sequence ID" value="RSX56753.1"/>
    <property type="molecule type" value="Genomic_DNA"/>
</dbReference>
<keyword evidence="1" id="KW-0436">Ligase</keyword>
<accession>A0A430FUC3</accession>
<gene>
    <name evidence="1" type="ORF">D2E24_1043</name>
</gene>
<organism evidence="1 2">
    <name type="scientific">Bifidobacterium samirii</name>
    <dbReference type="NCBI Taxonomy" id="2306974"/>
    <lineage>
        <taxon>Bacteria</taxon>
        <taxon>Bacillati</taxon>
        <taxon>Actinomycetota</taxon>
        <taxon>Actinomycetes</taxon>
        <taxon>Bifidobacteriales</taxon>
        <taxon>Bifidobacteriaceae</taxon>
        <taxon>Bifidobacterium</taxon>
    </lineage>
</organism>
<evidence type="ECO:0000313" key="2">
    <source>
        <dbReference type="Proteomes" id="UP000287470"/>
    </source>
</evidence>
<dbReference type="AlphaFoldDB" id="A0A430FUC3"/>
<reference evidence="1 2" key="1">
    <citation type="submission" date="2018-09" db="EMBL/GenBank/DDBJ databases">
        <title>Characterization of the phylogenetic diversity of five novel species belonging to the genus Bifidobacterium.</title>
        <authorList>
            <person name="Lugli G.A."/>
            <person name="Duranti S."/>
            <person name="Milani C."/>
        </authorList>
    </citation>
    <scope>NUCLEOTIDE SEQUENCE [LARGE SCALE GENOMIC DNA]</scope>
    <source>
        <strain evidence="1 2">2033B</strain>
    </source>
</reference>
<dbReference type="Proteomes" id="UP000287470">
    <property type="component" value="Unassembled WGS sequence"/>
</dbReference>
<comment type="caution">
    <text evidence="1">The sequence shown here is derived from an EMBL/GenBank/DDBJ whole genome shotgun (WGS) entry which is preliminary data.</text>
</comment>
<dbReference type="RefSeq" id="WP_241222873.1">
    <property type="nucleotide sequence ID" value="NZ_QXGK01000008.1"/>
</dbReference>